<reference evidence="2" key="1">
    <citation type="submission" date="2020-09" db="EMBL/GenBank/DDBJ databases">
        <title>Genome-Enabled Discovery of Anthraquinone Biosynthesis in Senna tora.</title>
        <authorList>
            <person name="Kang S.-H."/>
            <person name="Pandey R.P."/>
            <person name="Lee C.-M."/>
            <person name="Sim J.-S."/>
            <person name="Jeong J.-T."/>
            <person name="Choi B.-S."/>
            <person name="Jung M."/>
            <person name="Ginzburg D."/>
            <person name="Zhao K."/>
            <person name="Won S.Y."/>
            <person name="Oh T.-J."/>
            <person name="Yu Y."/>
            <person name="Kim N.-H."/>
            <person name="Lee O.R."/>
            <person name="Lee T.-H."/>
            <person name="Bashyal P."/>
            <person name="Kim T.-S."/>
            <person name="Lee W.-H."/>
            <person name="Kawkins C."/>
            <person name="Kim C.-K."/>
            <person name="Kim J.S."/>
            <person name="Ahn B.O."/>
            <person name="Rhee S.Y."/>
            <person name="Sohng J.K."/>
        </authorList>
    </citation>
    <scope>NUCLEOTIDE SEQUENCE</scope>
    <source>
        <tissue evidence="2">Leaf</tissue>
    </source>
</reference>
<keyword evidence="3" id="KW-1185">Reference proteome</keyword>
<dbReference type="Proteomes" id="UP000634136">
    <property type="component" value="Unassembled WGS sequence"/>
</dbReference>
<organism evidence="2 3">
    <name type="scientific">Senna tora</name>
    <dbReference type="NCBI Taxonomy" id="362788"/>
    <lineage>
        <taxon>Eukaryota</taxon>
        <taxon>Viridiplantae</taxon>
        <taxon>Streptophyta</taxon>
        <taxon>Embryophyta</taxon>
        <taxon>Tracheophyta</taxon>
        <taxon>Spermatophyta</taxon>
        <taxon>Magnoliopsida</taxon>
        <taxon>eudicotyledons</taxon>
        <taxon>Gunneridae</taxon>
        <taxon>Pentapetalae</taxon>
        <taxon>rosids</taxon>
        <taxon>fabids</taxon>
        <taxon>Fabales</taxon>
        <taxon>Fabaceae</taxon>
        <taxon>Caesalpinioideae</taxon>
        <taxon>Cassia clade</taxon>
        <taxon>Senna</taxon>
    </lineage>
</organism>
<comment type="caution">
    <text evidence="2">The sequence shown here is derived from an EMBL/GenBank/DDBJ whole genome shotgun (WGS) entry which is preliminary data.</text>
</comment>
<keyword evidence="1" id="KW-0472">Membrane</keyword>
<evidence type="ECO:0000313" key="3">
    <source>
        <dbReference type="Proteomes" id="UP000634136"/>
    </source>
</evidence>
<gene>
    <name evidence="2" type="ORF">G2W53_004984</name>
</gene>
<name>A0A835CIN9_9FABA</name>
<evidence type="ECO:0000256" key="1">
    <source>
        <dbReference type="SAM" id="Phobius"/>
    </source>
</evidence>
<evidence type="ECO:0000313" key="2">
    <source>
        <dbReference type="EMBL" id="KAF7842686.1"/>
    </source>
</evidence>
<proteinExistence type="predicted"/>
<keyword evidence="1" id="KW-1133">Transmembrane helix</keyword>
<accession>A0A835CIN9</accession>
<protein>
    <submittedName>
        <fullName evidence="2">Uncharacterized protein</fullName>
    </submittedName>
</protein>
<keyword evidence="1" id="KW-0812">Transmembrane</keyword>
<dbReference type="AlphaFoldDB" id="A0A835CIN9"/>
<sequence>MLNTPSLLTRQPFISTENPDVEVMTNQLDSCYRMWGVIIREETVVRLDLLYPRQHSLHFACQKGCLQEIFEANAYFVFQGSLEHGRSTCRPIEYAAYLIKAVRTPARSMFSLSLGHSTGVSATALPAIFLFPAFFLCSLSEKIIERNEYDILDLCVIGKEILRSYSLVITKWKKAFPVVVVVRALENSVKNNF</sequence>
<feature type="transmembrane region" description="Helical" evidence="1">
    <location>
        <begin position="119"/>
        <end position="139"/>
    </location>
</feature>
<dbReference type="EMBL" id="JAAIUW010000002">
    <property type="protein sequence ID" value="KAF7842686.1"/>
    <property type="molecule type" value="Genomic_DNA"/>
</dbReference>